<feature type="chain" id="PRO_5045742312" description="YD repeat-containing protein" evidence="1">
    <location>
        <begin position="24"/>
        <end position="1153"/>
    </location>
</feature>
<dbReference type="Gene3D" id="2.180.10.10">
    <property type="entry name" value="RHS repeat-associated core"/>
    <property type="match status" value="2"/>
</dbReference>
<dbReference type="InterPro" id="IPR006530">
    <property type="entry name" value="YD"/>
</dbReference>
<organism evidence="2 3">
    <name type="scientific">Marinobacter metalliresistant</name>
    <dbReference type="NCBI Taxonomy" id="2961995"/>
    <lineage>
        <taxon>Bacteria</taxon>
        <taxon>Pseudomonadati</taxon>
        <taxon>Pseudomonadota</taxon>
        <taxon>Gammaproteobacteria</taxon>
        <taxon>Pseudomonadales</taxon>
        <taxon>Marinobacteraceae</taxon>
        <taxon>Marinobacter</taxon>
    </lineage>
</organism>
<dbReference type="Proteomes" id="UP001475781">
    <property type="component" value="Chromosome"/>
</dbReference>
<feature type="signal peptide" evidence="1">
    <location>
        <begin position="1"/>
        <end position="23"/>
    </location>
</feature>
<dbReference type="EMBL" id="CP101118">
    <property type="protein sequence ID" value="WZF89107.1"/>
    <property type="molecule type" value="Genomic_DNA"/>
</dbReference>
<gene>
    <name evidence="2" type="ORF">NLK58_02520</name>
</gene>
<dbReference type="NCBIfam" id="TIGR01643">
    <property type="entry name" value="YD_repeat_2x"/>
    <property type="match status" value="1"/>
</dbReference>
<dbReference type="RefSeq" id="WP_341581984.1">
    <property type="nucleotide sequence ID" value="NZ_CP101118.1"/>
</dbReference>
<accession>A0ABZ2W3G3</accession>
<sequence length="1153" mass="128215">MSFRIRVVSCLIACTALASTAQANIRDYYEEPGLNPFKETINQNFGEEIDPFSGQLQLSYTDLVVPGNGGFDIRINRIYNNPQDAFLPYSPYGYGWSMHFGRIAVSDSNADKVCSQNLFSVDVLDNPSLELADGSRQLLVLADQHSPELITKQWWSANCNGNNDVIVKSPDGTTYTMDYRANDSEGLKIYATRIEDANGNWMTIDYNTNAFSITYIESISTSDGRSVNYSYANTGSDNTRLTSITANGQTWSYSHTYTNNTTPDFAQLTTVTRPDGESWNYTYYPITTNGDAGSLAIDTVTYPSGGIIDYDYDYVYFNFGAQKATTVVTGKQNSGRDITPGTWSYTYTPAYNGQYGYDETHMVAPDHQRTFYHIGYTTSANVWEIGTKRYEEVYDLQGTMLEQYSYQYSSTLLSNENFWHGRDTSRIDNDTQVPLLTNMTHWRQGTSVQTQYSNFDTYAKPQTIIETTNTTATSDRTRTRTYSHSANDWVLGLVTQETIDYPNSAPVTQWVTDRTYDSAGNMLTEDKSGVLTTYTYTPEGDIASITDANNHVTTFSNYYRGTPQVINRPEAISETRIVNADGTLASSTNGEGHIASYTWDDLNRLTGIDFPIHADVLISYDDKSAVLIRGSYKETRSFDGFWRELGIKREDTSTNTTTEVTKAWDAVGNMTFESYPNSAQGRTISYDALQRVTSIDFPDQTSKTYSYPSGYEIREVDENGHVTIKTIASHGTMDGSWLIFISSPESIGTSISRNGLGQVYRVFQGEIQTDGSLFGYARQYIHDARGFLMQEIHQETGTTVYGRDNVGNMTSKEIGTSGIIETRTYDDLNRLTTVSYSDSTPTATFTYDDNSNLTSLTNSAANRSYTYDQNDNLESESLTVGSATYNVTYGIDNLDHLASVTYPSGRTVNFGTNALGWQSQATPYVASVDRHPSGAVDTMTFGNGVVTTQTLDSRLRPDTLVSNNGQVDFVDLGMGYDNVGNVTSIVDNAGSLHNRTIGYDDVNRMTSAAGQWGTETITYDGRGNILTRDRNGSLQEYYYNSDKMTYRVFPTFFYTITHDTRGNMTSDGPNIMVYDGAKNLASIDNGTDVIDYAYDGANTRVSRSSPTEDTHVLYTMMGDLLGEYTPTGGFKEYIYVDSNTAAKAVDDTTVVGQ</sequence>
<evidence type="ECO:0008006" key="4">
    <source>
        <dbReference type="Google" id="ProtNLM"/>
    </source>
</evidence>
<keyword evidence="3" id="KW-1185">Reference proteome</keyword>
<keyword evidence="1" id="KW-0732">Signal</keyword>
<proteinExistence type="predicted"/>
<name>A0ABZ2W3G3_9GAMM</name>
<evidence type="ECO:0000313" key="3">
    <source>
        <dbReference type="Proteomes" id="UP001475781"/>
    </source>
</evidence>
<protein>
    <recommendedName>
        <fullName evidence="4">YD repeat-containing protein</fullName>
    </recommendedName>
</protein>
<evidence type="ECO:0000313" key="2">
    <source>
        <dbReference type="EMBL" id="WZF89107.1"/>
    </source>
</evidence>
<evidence type="ECO:0000256" key="1">
    <source>
        <dbReference type="SAM" id="SignalP"/>
    </source>
</evidence>
<reference evidence="2 3" key="1">
    <citation type="submission" date="2022-07" db="EMBL/GenBank/DDBJ databases">
        <title>A copper resistant bacterium isolated from sediment samples of deep sea hydrothermal areas.</title>
        <authorList>
            <person name="Zeng X."/>
        </authorList>
    </citation>
    <scope>NUCLEOTIDE SEQUENCE [LARGE SCALE GENOMIC DNA]</scope>
    <source>
        <strain evidence="3">CuT 6</strain>
    </source>
</reference>